<dbReference type="PROSITE" id="PS00061">
    <property type="entry name" value="ADH_SHORT"/>
    <property type="match status" value="1"/>
</dbReference>
<dbReference type="SUPFAM" id="SSF51735">
    <property type="entry name" value="NAD(P)-binding Rossmann-fold domains"/>
    <property type="match status" value="1"/>
</dbReference>
<keyword evidence="5" id="KW-1185">Reference proteome</keyword>
<dbReference type="Proteomes" id="UP000199647">
    <property type="component" value="Unassembled WGS sequence"/>
</dbReference>
<evidence type="ECO:0000256" key="1">
    <source>
        <dbReference type="ARBA" id="ARBA00006484"/>
    </source>
</evidence>
<accession>A0A1H9Q4D7</accession>
<dbReference type="PRINTS" id="PR00080">
    <property type="entry name" value="SDRFAMILY"/>
</dbReference>
<dbReference type="InterPro" id="IPR020904">
    <property type="entry name" value="Sc_DH/Rdtase_CS"/>
</dbReference>
<dbReference type="Gene3D" id="3.40.50.720">
    <property type="entry name" value="NAD(P)-binding Rossmann-like Domain"/>
    <property type="match status" value="1"/>
</dbReference>
<dbReference type="EMBL" id="FOFG01000025">
    <property type="protein sequence ID" value="SER55300.1"/>
    <property type="molecule type" value="Genomic_DNA"/>
</dbReference>
<evidence type="ECO:0000313" key="4">
    <source>
        <dbReference type="EMBL" id="SER55300.1"/>
    </source>
</evidence>
<evidence type="ECO:0000256" key="2">
    <source>
        <dbReference type="ARBA" id="ARBA00023002"/>
    </source>
</evidence>
<dbReference type="InterPro" id="IPR036291">
    <property type="entry name" value="NAD(P)-bd_dom_sf"/>
</dbReference>
<name>A0A1H9Q4D7_9HYPH</name>
<gene>
    <name evidence="4" type="ORF">SAMN05216548_1259</name>
</gene>
<dbReference type="AlphaFoldDB" id="A0A1H9Q4D7"/>
<dbReference type="PRINTS" id="PR00081">
    <property type="entry name" value="GDHRDH"/>
</dbReference>
<evidence type="ECO:0000313" key="5">
    <source>
        <dbReference type="Proteomes" id="UP000199647"/>
    </source>
</evidence>
<dbReference type="OrthoDB" id="9803333at2"/>
<dbReference type="CDD" id="cd05362">
    <property type="entry name" value="THN_reductase-like_SDR_c"/>
    <property type="match status" value="1"/>
</dbReference>
<feature type="domain" description="Ketoreductase" evidence="3">
    <location>
        <begin position="7"/>
        <end position="185"/>
    </location>
</feature>
<dbReference type="InterPro" id="IPR057326">
    <property type="entry name" value="KR_dom"/>
</dbReference>
<dbReference type="SMART" id="SM00822">
    <property type="entry name" value="PKS_KR"/>
    <property type="match status" value="1"/>
</dbReference>
<dbReference type="RefSeq" id="WP_092499773.1">
    <property type="nucleotide sequence ID" value="NZ_FOFG01000025.1"/>
</dbReference>
<keyword evidence="2" id="KW-0560">Oxidoreductase</keyword>
<reference evidence="4 5" key="1">
    <citation type="submission" date="2016-10" db="EMBL/GenBank/DDBJ databases">
        <authorList>
            <person name="de Groot N.N."/>
        </authorList>
    </citation>
    <scope>NUCLEOTIDE SEQUENCE [LARGE SCALE GENOMIC DNA]</scope>
    <source>
        <strain evidence="4 5">A52C2</strain>
    </source>
</reference>
<sequence length="246" mass="25237">MAHGQDKTALITGGSRGIGAEIAKRLAADGFTVAVNYASNPGSADAVVKEIVAAGGKAFAVAADVSDAKAVATMFESIAEQASEVAVLVNNAGVMELAPIAKMDAGTFDRMVAINLKGTFNTLQEAARRMGDGGRIINTSSSVTKLRQPAYGPYAATKAAVETLTAILARELRGRNITVNAVAPGPTATELFFKGKSDELIANIKKMAPLERLGEPSDIASVVSFLAGPDGAWINGQTLFANGGAI</sequence>
<dbReference type="InterPro" id="IPR002347">
    <property type="entry name" value="SDR_fam"/>
</dbReference>
<organism evidence="4 5">
    <name type="scientific">Faunimonas pinastri</name>
    <dbReference type="NCBI Taxonomy" id="1855383"/>
    <lineage>
        <taxon>Bacteria</taxon>
        <taxon>Pseudomonadati</taxon>
        <taxon>Pseudomonadota</taxon>
        <taxon>Alphaproteobacteria</taxon>
        <taxon>Hyphomicrobiales</taxon>
        <taxon>Afifellaceae</taxon>
        <taxon>Faunimonas</taxon>
    </lineage>
</organism>
<dbReference type="STRING" id="1855383.SAMN05216548_1259"/>
<evidence type="ECO:0000259" key="3">
    <source>
        <dbReference type="SMART" id="SM00822"/>
    </source>
</evidence>
<protein>
    <submittedName>
        <fullName evidence="4">3-oxoacyl-[acyl-carrier protein] reductase</fullName>
    </submittedName>
</protein>
<dbReference type="FunFam" id="3.40.50.720:FF:000084">
    <property type="entry name" value="Short-chain dehydrogenase reductase"/>
    <property type="match status" value="1"/>
</dbReference>
<dbReference type="Pfam" id="PF13561">
    <property type="entry name" value="adh_short_C2"/>
    <property type="match status" value="1"/>
</dbReference>
<proteinExistence type="inferred from homology"/>
<comment type="similarity">
    <text evidence="1">Belongs to the short-chain dehydrogenases/reductases (SDR) family.</text>
</comment>
<dbReference type="PANTHER" id="PTHR48107">
    <property type="entry name" value="NADPH-DEPENDENT ALDEHYDE REDUCTASE-LIKE PROTEIN, CHLOROPLASTIC-RELATED"/>
    <property type="match status" value="1"/>
</dbReference>
<dbReference type="PANTHER" id="PTHR48107:SF7">
    <property type="entry name" value="RE15974P"/>
    <property type="match status" value="1"/>
</dbReference>
<dbReference type="GO" id="GO:0016614">
    <property type="term" value="F:oxidoreductase activity, acting on CH-OH group of donors"/>
    <property type="evidence" value="ECO:0007669"/>
    <property type="project" value="UniProtKB-ARBA"/>
</dbReference>